<accession>A0A8K0K3G3</accession>
<evidence type="ECO:0000256" key="1">
    <source>
        <dbReference type="SAM" id="MobiDB-lite"/>
    </source>
</evidence>
<dbReference type="PANTHER" id="PTHR14383">
    <property type="entry name" value="SWAP-70 RECOMBINASE"/>
    <property type="match status" value="1"/>
</dbReference>
<dbReference type="Proteomes" id="UP000792457">
    <property type="component" value="Unassembled WGS sequence"/>
</dbReference>
<feature type="compositionally biased region" description="Polar residues" evidence="1">
    <location>
        <begin position="229"/>
        <end position="243"/>
    </location>
</feature>
<comment type="caution">
    <text evidence="2">The sequence shown here is derived from an EMBL/GenBank/DDBJ whole genome shotgun (WGS) entry which is preliminary data.</text>
</comment>
<organism evidence="2 3">
    <name type="scientific">Ladona fulva</name>
    <name type="common">Scarce chaser dragonfly</name>
    <name type="synonym">Libellula fulva</name>
    <dbReference type="NCBI Taxonomy" id="123851"/>
    <lineage>
        <taxon>Eukaryota</taxon>
        <taxon>Metazoa</taxon>
        <taxon>Ecdysozoa</taxon>
        <taxon>Arthropoda</taxon>
        <taxon>Hexapoda</taxon>
        <taxon>Insecta</taxon>
        <taxon>Pterygota</taxon>
        <taxon>Palaeoptera</taxon>
        <taxon>Odonata</taxon>
        <taxon>Epiprocta</taxon>
        <taxon>Anisoptera</taxon>
        <taxon>Libelluloidea</taxon>
        <taxon>Libellulidae</taxon>
        <taxon>Ladona</taxon>
    </lineage>
</organism>
<feature type="region of interest" description="Disordered" evidence="1">
    <location>
        <begin position="218"/>
        <end position="251"/>
    </location>
</feature>
<evidence type="ECO:0000313" key="2">
    <source>
        <dbReference type="EMBL" id="KAG8227612.1"/>
    </source>
</evidence>
<keyword evidence="3" id="KW-1185">Reference proteome</keyword>
<reference evidence="2" key="1">
    <citation type="submission" date="2013-04" db="EMBL/GenBank/DDBJ databases">
        <authorList>
            <person name="Qu J."/>
            <person name="Murali S.C."/>
            <person name="Bandaranaike D."/>
            <person name="Bellair M."/>
            <person name="Blankenburg K."/>
            <person name="Chao H."/>
            <person name="Dinh H."/>
            <person name="Doddapaneni H."/>
            <person name="Downs B."/>
            <person name="Dugan-Rocha S."/>
            <person name="Elkadiri S."/>
            <person name="Gnanaolivu R.D."/>
            <person name="Hernandez B."/>
            <person name="Javaid M."/>
            <person name="Jayaseelan J.C."/>
            <person name="Lee S."/>
            <person name="Li M."/>
            <person name="Ming W."/>
            <person name="Munidasa M."/>
            <person name="Muniz J."/>
            <person name="Nguyen L."/>
            <person name="Ongeri F."/>
            <person name="Osuji N."/>
            <person name="Pu L.-L."/>
            <person name="Puazo M."/>
            <person name="Qu C."/>
            <person name="Quiroz J."/>
            <person name="Raj R."/>
            <person name="Weissenberger G."/>
            <person name="Xin Y."/>
            <person name="Zou X."/>
            <person name="Han Y."/>
            <person name="Richards S."/>
            <person name="Worley K."/>
            <person name="Muzny D."/>
            <person name="Gibbs R."/>
        </authorList>
    </citation>
    <scope>NUCLEOTIDE SEQUENCE</scope>
    <source>
        <strain evidence="2">Sampled in the wild</strain>
    </source>
</reference>
<evidence type="ECO:0000313" key="3">
    <source>
        <dbReference type="Proteomes" id="UP000792457"/>
    </source>
</evidence>
<dbReference type="OrthoDB" id="185175at2759"/>
<name>A0A8K0K3G3_LADFU</name>
<sequence length="251" mass="28639">MKKEITLEFMQWKFYCVRKIWLALTKEKNATFRLKENELRAQILEEEKEIITQHSSELLSSLNDLVIQQGLAEADLRLEVRARLEAERQLQSAHHSVQNLEGALTLAEDSDTLRSKILPDVKRLRKFFEQIAEEAKIDANMPVIMKNSVYAKKTIAKRAMAKQIEQNRLEKAKTLGFDCMETSSVGGPLKRSLSIMITKKSLRPNITRSWSFRSGVGELKSPEEKSLMKENSSADDSGTSTLPSLAEEERL</sequence>
<reference evidence="2" key="2">
    <citation type="submission" date="2017-10" db="EMBL/GenBank/DDBJ databases">
        <title>Ladona fulva Genome sequencing and assembly.</title>
        <authorList>
            <person name="Murali S."/>
            <person name="Richards S."/>
            <person name="Bandaranaike D."/>
            <person name="Bellair M."/>
            <person name="Blankenburg K."/>
            <person name="Chao H."/>
            <person name="Dinh H."/>
            <person name="Doddapaneni H."/>
            <person name="Dugan-Rocha S."/>
            <person name="Elkadiri S."/>
            <person name="Gnanaolivu R."/>
            <person name="Hernandez B."/>
            <person name="Skinner E."/>
            <person name="Javaid M."/>
            <person name="Lee S."/>
            <person name="Li M."/>
            <person name="Ming W."/>
            <person name="Munidasa M."/>
            <person name="Muniz J."/>
            <person name="Nguyen L."/>
            <person name="Hughes D."/>
            <person name="Osuji N."/>
            <person name="Pu L.-L."/>
            <person name="Puazo M."/>
            <person name="Qu C."/>
            <person name="Quiroz J."/>
            <person name="Raj R."/>
            <person name="Weissenberger G."/>
            <person name="Xin Y."/>
            <person name="Zou X."/>
            <person name="Han Y."/>
            <person name="Worley K."/>
            <person name="Muzny D."/>
            <person name="Gibbs R."/>
        </authorList>
    </citation>
    <scope>NUCLEOTIDE SEQUENCE</scope>
    <source>
        <strain evidence="2">Sampled in the wild</strain>
    </source>
</reference>
<dbReference type="EMBL" id="KZ308329">
    <property type="protein sequence ID" value="KAG8227612.1"/>
    <property type="molecule type" value="Genomic_DNA"/>
</dbReference>
<gene>
    <name evidence="2" type="ORF">J437_LFUL011162</name>
</gene>
<proteinExistence type="predicted"/>
<protein>
    <submittedName>
        <fullName evidence="2">Uncharacterized protein</fullName>
    </submittedName>
</protein>
<dbReference type="PANTHER" id="PTHR14383:SF1">
    <property type="entry name" value="PLECKSTRIN HOMOLOGY DOMAIN-CONTAINING FAMILY D MEMBER 1"/>
    <property type="match status" value="1"/>
</dbReference>
<dbReference type="AlphaFoldDB" id="A0A8K0K3G3"/>